<keyword evidence="4" id="KW-1185">Reference proteome</keyword>
<dbReference type="EMBL" id="JACDXX010000002">
    <property type="protein sequence ID" value="MCB5409053.1"/>
    <property type="molecule type" value="Genomic_DNA"/>
</dbReference>
<organism evidence="3 4">
    <name type="scientific">Pseudogemmobacter faecipullorum</name>
    <dbReference type="NCBI Taxonomy" id="2755041"/>
    <lineage>
        <taxon>Bacteria</taxon>
        <taxon>Pseudomonadati</taxon>
        <taxon>Pseudomonadota</taxon>
        <taxon>Alphaproteobacteria</taxon>
        <taxon>Rhodobacterales</taxon>
        <taxon>Paracoccaceae</taxon>
        <taxon>Pseudogemmobacter</taxon>
    </lineage>
</organism>
<accession>A0ABS8CI32</accession>
<keyword evidence="1 3" id="KW-0378">Hydrolase</keyword>
<sequence length="321" mass="34837">MDLDRPDYTQWLDPAVRAFIARTGRFYPPETADFPIPEQRRIYDAMCAGFEHPHPPGLQVSDHTLAAVPCRSYRPAEPGADVQLVYAHGGGFVVGGLQSHDGICAEIAAQSGCALTSVDYRLSPEHPHPAALEDLLAVIAALPGDLVLIGDSAGGNLVAAACHRLRDPRLRGQVLIYPSLGRDRGEGSYIRHAHAPMLTRADLQFYAAIRHGGQRPDRGHPDFEPLSDRDFSGLPKTLAFAAECDPLADDPFLYAAAIRAAGGQALALCDRGLVHGWLRARHDAPRAAAAFHRIIKGIAALARDEWPDMEGEYEQIQQSDP</sequence>
<evidence type="ECO:0000313" key="3">
    <source>
        <dbReference type="EMBL" id="MCB5409053.1"/>
    </source>
</evidence>
<dbReference type="SUPFAM" id="SSF53474">
    <property type="entry name" value="alpha/beta-Hydrolases"/>
    <property type="match status" value="1"/>
</dbReference>
<gene>
    <name evidence="3" type="ORF">H0485_03370</name>
</gene>
<proteinExistence type="predicted"/>
<dbReference type="GO" id="GO:0016787">
    <property type="term" value="F:hydrolase activity"/>
    <property type="evidence" value="ECO:0007669"/>
    <property type="project" value="UniProtKB-KW"/>
</dbReference>
<dbReference type="Pfam" id="PF07859">
    <property type="entry name" value="Abhydrolase_3"/>
    <property type="match status" value="1"/>
</dbReference>
<dbReference type="InterPro" id="IPR013094">
    <property type="entry name" value="AB_hydrolase_3"/>
</dbReference>
<dbReference type="InterPro" id="IPR029058">
    <property type="entry name" value="AB_hydrolase_fold"/>
</dbReference>
<dbReference type="Gene3D" id="3.40.50.1820">
    <property type="entry name" value="alpha/beta hydrolase"/>
    <property type="match status" value="1"/>
</dbReference>
<dbReference type="InterPro" id="IPR050300">
    <property type="entry name" value="GDXG_lipolytic_enzyme"/>
</dbReference>
<dbReference type="PANTHER" id="PTHR48081">
    <property type="entry name" value="AB HYDROLASE SUPERFAMILY PROTEIN C4A8.06C"/>
    <property type="match status" value="1"/>
</dbReference>
<feature type="domain" description="Alpha/beta hydrolase fold-3" evidence="2">
    <location>
        <begin position="84"/>
        <end position="278"/>
    </location>
</feature>
<dbReference type="RefSeq" id="WP_226933947.1">
    <property type="nucleotide sequence ID" value="NZ_JACDXX010000002.1"/>
</dbReference>
<comment type="caution">
    <text evidence="3">The sequence shown here is derived from an EMBL/GenBank/DDBJ whole genome shotgun (WGS) entry which is preliminary data.</text>
</comment>
<evidence type="ECO:0000256" key="1">
    <source>
        <dbReference type="ARBA" id="ARBA00022801"/>
    </source>
</evidence>
<dbReference type="PANTHER" id="PTHR48081:SF8">
    <property type="entry name" value="ALPHA_BETA HYDROLASE FOLD-3 DOMAIN-CONTAINING PROTEIN-RELATED"/>
    <property type="match status" value="1"/>
</dbReference>
<evidence type="ECO:0000259" key="2">
    <source>
        <dbReference type="Pfam" id="PF07859"/>
    </source>
</evidence>
<reference evidence="3 4" key="1">
    <citation type="submission" date="2020-07" db="EMBL/GenBank/DDBJ databases">
        <title>Pseudogemmobacter sp. nov., isolated from poultry manure in Taiwan.</title>
        <authorList>
            <person name="Lin S.-Y."/>
            <person name="Tang Y.-S."/>
            <person name="Young C.-C."/>
        </authorList>
    </citation>
    <scope>NUCLEOTIDE SEQUENCE [LARGE SCALE GENOMIC DNA]</scope>
    <source>
        <strain evidence="3 4">CC-YST710</strain>
    </source>
</reference>
<name>A0ABS8CI32_9RHOB</name>
<dbReference type="Proteomes" id="UP001198571">
    <property type="component" value="Unassembled WGS sequence"/>
</dbReference>
<evidence type="ECO:0000313" key="4">
    <source>
        <dbReference type="Proteomes" id="UP001198571"/>
    </source>
</evidence>
<protein>
    <submittedName>
        <fullName evidence="3">Alpha/beta hydrolase</fullName>
    </submittedName>
</protein>